<gene>
    <name evidence="10" type="ORF">BB560_003825</name>
</gene>
<name>A0A2T9ZAW6_9FUNG</name>
<reference evidence="10 11" key="1">
    <citation type="journal article" date="2018" name="MBio">
        <title>Comparative Genomics Reveals the Core Gene Toolbox for the Fungus-Insect Symbiosis.</title>
        <authorList>
            <person name="Wang Y."/>
            <person name="Stata M."/>
            <person name="Wang W."/>
            <person name="Stajich J.E."/>
            <person name="White M.M."/>
            <person name="Moncalvo J.M."/>
        </authorList>
    </citation>
    <scope>NUCLEOTIDE SEQUENCE [LARGE SCALE GENOMIC DNA]</scope>
    <source>
        <strain evidence="10 11">SC-DP-2</strain>
    </source>
</reference>
<dbReference type="InterPro" id="IPR036395">
    <property type="entry name" value="Cu_fist_DNA-bd_dom_sf"/>
</dbReference>
<keyword evidence="3" id="KW-0862">Zinc</keyword>
<dbReference type="PRINTS" id="PR00617">
    <property type="entry name" value="COPPERFIST"/>
</dbReference>
<dbReference type="InterPro" id="IPR051763">
    <property type="entry name" value="Copper_Homeo_Regul"/>
</dbReference>
<sequence>MIIDGIKYACESCIRGHRANTCKHSERKLIVVKPKGRPITQCSHCRELRKKNKVHIRCICNSKPPTKAAISAQLKFSKLLNPCTCKLSGSCICCSGMHSNASPTPEFASSIGYFSVDNLYRDAGIDVGFDTYNSYEFDSYKFSKDAHDDLSEFNNLKVETVTDYTPEYMKNQPLLSFKDLIKSIGIDSPTSSSTSKGSSFADNIIPPNPPGADGCCGNQKDRSNKKYLNRVKFHDGLQRIATFESENSDISQISAISLCHKDSSCNKSSPTARSNASQPSVSKSSFLQTSAPTCCAQSGSKDKGHNCACLSASKQRGIVKDSDGAFSCACGCKKPLNECLNCVEDMCEEVIFRPIL</sequence>
<keyword evidence="5" id="KW-0805">Transcription regulation</keyword>
<dbReference type="SUPFAM" id="SSF57879">
    <property type="entry name" value="Zinc domain conserved in yeast copper-regulated transcription factors"/>
    <property type="match status" value="1"/>
</dbReference>
<evidence type="ECO:0000256" key="4">
    <source>
        <dbReference type="ARBA" id="ARBA00023008"/>
    </source>
</evidence>
<dbReference type="GO" id="GO:0045944">
    <property type="term" value="P:positive regulation of transcription by RNA polymerase II"/>
    <property type="evidence" value="ECO:0007669"/>
    <property type="project" value="TreeGrafter"/>
</dbReference>
<dbReference type="Proteomes" id="UP000245609">
    <property type="component" value="Unassembled WGS sequence"/>
</dbReference>
<evidence type="ECO:0000259" key="9">
    <source>
        <dbReference type="PROSITE" id="PS50073"/>
    </source>
</evidence>
<dbReference type="EMBL" id="MBFS01000834">
    <property type="protein sequence ID" value="PVV01743.1"/>
    <property type="molecule type" value="Genomic_DNA"/>
</dbReference>
<evidence type="ECO:0000256" key="1">
    <source>
        <dbReference type="ARBA" id="ARBA00004123"/>
    </source>
</evidence>
<dbReference type="GO" id="GO:0000978">
    <property type="term" value="F:RNA polymerase II cis-regulatory region sequence-specific DNA binding"/>
    <property type="evidence" value="ECO:0007669"/>
    <property type="project" value="TreeGrafter"/>
</dbReference>
<comment type="subcellular location">
    <subcellularLocation>
        <location evidence="1">Nucleus</location>
    </subcellularLocation>
</comment>
<dbReference type="GO" id="GO:0006879">
    <property type="term" value="P:intracellular iron ion homeostasis"/>
    <property type="evidence" value="ECO:0007669"/>
    <property type="project" value="TreeGrafter"/>
</dbReference>
<dbReference type="Pfam" id="PF00649">
    <property type="entry name" value="Copper-fist"/>
    <property type="match status" value="1"/>
</dbReference>
<keyword evidence="4" id="KW-0186">Copper</keyword>
<keyword evidence="6" id="KW-0804">Transcription</keyword>
<dbReference type="GO" id="GO:0000981">
    <property type="term" value="F:DNA-binding transcription factor activity, RNA polymerase II-specific"/>
    <property type="evidence" value="ECO:0007669"/>
    <property type="project" value="TreeGrafter"/>
</dbReference>
<dbReference type="SMART" id="SM00412">
    <property type="entry name" value="Cu_FIST"/>
    <property type="match status" value="1"/>
</dbReference>
<evidence type="ECO:0000256" key="7">
    <source>
        <dbReference type="ARBA" id="ARBA00023242"/>
    </source>
</evidence>
<feature type="compositionally biased region" description="Low complexity" evidence="8">
    <location>
        <begin position="188"/>
        <end position="199"/>
    </location>
</feature>
<keyword evidence="7" id="KW-0539">Nucleus</keyword>
<accession>A0A2T9ZAW6</accession>
<keyword evidence="2" id="KW-0479">Metal-binding</keyword>
<feature type="domain" description="Copper-fist" evidence="9">
    <location>
        <begin position="1"/>
        <end position="39"/>
    </location>
</feature>
<dbReference type="PANTHER" id="PTHR28088">
    <property type="entry name" value="TRANSCRIPTIONAL ACTIVATOR HAA1-RELATED"/>
    <property type="match status" value="1"/>
</dbReference>
<dbReference type="STRING" id="133381.A0A2T9ZAW6"/>
<evidence type="ECO:0000256" key="5">
    <source>
        <dbReference type="ARBA" id="ARBA00023015"/>
    </source>
</evidence>
<dbReference type="GO" id="GO:0005634">
    <property type="term" value="C:nucleus"/>
    <property type="evidence" value="ECO:0007669"/>
    <property type="project" value="UniProtKB-SubCell"/>
</dbReference>
<dbReference type="PANTHER" id="PTHR28088:SF5">
    <property type="entry name" value="TRANSCRIPTIONAL ACTIVATOR HAA1-RELATED"/>
    <property type="match status" value="1"/>
</dbReference>
<evidence type="ECO:0000256" key="8">
    <source>
        <dbReference type="SAM" id="MobiDB-lite"/>
    </source>
</evidence>
<dbReference type="AlphaFoldDB" id="A0A2T9ZAW6"/>
<dbReference type="OrthoDB" id="5600085at2759"/>
<dbReference type="FunFam" id="3.90.430.10:FF:000001">
    <property type="entry name" value="Copper fist DNA-binding protein"/>
    <property type="match status" value="1"/>
</dbReference>
<dbReference type="InterPro" id="IPR001083">
    <property type="entry name" value="Cu_fist_DNA-bd_dom"/>
</dbReference>
<evidence type="ECO:0000313" key="10">
    <source>
        <dbReference type="EMBL" id="PVV01743.1"/>
    </source>
</evidence>
<proteinExistence type="predicted"/>
<dbReference type="GO" id="GO:0006878">
    <property type="term" value="P:intracellular copper ion homeostasis"/>
    <property type="evidence" value="ECO:0007669"/>
    <property type="project" value="TreeGrafter"/>
</dbReference>
<comment type="caution">
    <text evidence="10">The sequence shown here is derived from an EMBL/GenBank/DDBJ whole genome shotgun (WGS) entry which is preliminary data.</text>
</comment>
<organism evidence="10 11">
    <name type="scientific">Smittium megazygosporum</name>
    <dbReference type="NCBI Taxonomy" id="133381"/>
    <lineage>
        <taxon>Eukaryota</taxon>
        <taxon>Fungi</taxon>
        <taxon>Fungi incertae sedis</taxon>
        <taxon>Zoopagomycota</taxon>
        <taxon>Kickxellomycotina</taxon>
        <taxon>Harpellomycetes</taxon>
        <taxon>Harpellales</taxon>
        <taxon>Legeriomycetaceae</taxon>
        <taxon>Smittium</taxon>
    </lineage>
</organism>
<dbReference type="GO" id="GO:0005507">
    <property type="term" value="F:copper ion binding"/>
    <property type="evidence" value="ECO:0007669"/>
    <property type="project" value="InterPro"/>
</dbReference>
<evidence type="ECO:0000256" key="6">
    <source>
        <dbReference type="ARBA" id="ARBA00023163"/>
    </source>
</evidence>
<evidence type="ECO:0000256" key="2">
    <source>
        <dbReference type="ARBA" id="ARBA00022723"/>
    </source>
</evidence>
<feature type="region of interest" description="Disordered" evidence="8">
    <location>
        <begin position="188"/>
        <end position="217"/>
    </location>
</feature>
<evidence type="ECO:0000256" key="3">
    <source>
        <dbReference type="ARBA" id="ARBA00022833"/>
    </source>
</evidence>
<keyword evidence="11" id="KW-1185">Reference proteome</keyword>
<dbReference type="SMART" id="SM01090">
    <property type="entry name" value="Copper-fist"/>
    <property type="match status" value="1"/>
</dbReference>
<dbReference type="PROSITE" id="PS50073">
    <property type="entry name" value="COPPER_FIST_2"/>
    <property type="match status" value="1"/>
</dbReference>
<dbReference type="Gene3D" id="3.90.430.10">
    <property type="entry name" value="Copper fist DNA-binding domain"/>
    <property type="match status" value="1"/>
</dbReference>
<protein>
    <recommendedName>
        <fullName evidence="9">Copper-fist domain-containing protein</fullName>
    </recommendedName>
</protein>
<evidence type="ECO:0000313" key="11">
    <source>
        <dbReference type="Proteomes" id="UP000245609"/>
    </source>
</evidence>